<organism evidence="8 9">
    <name type="scientific">Ramlibacter rhizophilus</name>
    <dbReference type="NCBI Taxonomy" id="1781167"/>
    <lineage>
        <taxon>Bacteria</taxon>
        <taxon>Pseudomonadati</taxon>
        <taxon>Pseudomonadota</taxon>
        <taxon>Betaproteobacteria</taxon>
        <taxon>Burkholderiales</taxon>
        <taxon>Comamonadaceae</taxon>
        <taxon>Ramlibacter</taxon>
    </lineage>
</organism>
<dbReference type="EMBL" id="SMLL01000009">
    <property type="protein sequence ID" value="TFY96384.1"/>
    <property type="molecule type" value="Genomic_DNA"/>
</dbReference>
<comment type="similarity">
    <text evidence="1">Belongs to the bacterial solute-binding protein ModA family.</text>
</comment>
<keyword evidence="9" id="KW-1185">Reference proteome</keyword>
<dbReference type="FunFam" id="3.40.190.10:FF:000035">
    <property type="entry name" value="Molybdate ABC transporter substrate-binding protein"/>
    <property type="match status" value="1"/>
</dbReference>
<name>A0A4Z0BE39_9BURK</name>
<dbReference type="Proteomes" id="UP000297564">
    <property type="component" value="Unassembled WGS sequence"/>
</dbReference>
<evidence type="ECO:0000256" key="3">
    <source>
        <dbReference type="ARBA" id="ARBA00022723"/>
    </source>
</evidence>
<dbReference type="PANTHER" id="PTHR30632">
    <property type="entry name" value="MOLYBDATE-BINDING PERIPLASMIC PROTEIN"/>
    <property type="match status" value="1"/>
</dbReference>
<dbReference type="RefSeq" id="WP_135287028.1">
    <property type="nucleotide sequence ID" value="NZ_SMLL01000009.1"/>
</dbReference>
<evidence type="ECO:0000313" key="8">
    <source>
        <dbReference type="EMBL" id="TFY96384.1"/>
    </source>
</evidence>
<keyword evidence="2 6" id="KW-0500">Molybdenum</keyword>
<feature type="binding site" evidence="6">
    <location>
        <position position="59"/>
    </location>
    <ligand>
        <name>molybdate</name>
        <dbReference type="ChEBI" id="CHEBI:36264"/>
    </ligand>
</feature>
<dbReference type="SUPFAM" id="SSF53850">
    <property type="entry name" value="Periplasmic binding protein-like II"/>
    <property type="match status" value="1"/>
</dbReference>
<comment type="caution">
    <text evidence="8">The sequence shown here is derived from an EMBL/GenBank/DDBJ whole genome shotgun (WGS) entry which is preliminary data.</text>
</comment>
<reference evidence="8 9" key="1">
    <citation type="submission" date="2019-03" db="EMBL/GenBank/DDBJ databases">
        <title>Ramlibacter rhizophilus CCTCC AB2015357, whole genome shotgun sequence.</title>
        <authorList>
            <person name="Zhang X."/>
            <person name="Feng G."/>
            <person name="Zhu H."/>
        </authorList>
    </citation>
    <scope>NUCLEOTIDE SEQUENCE [LARGE SCALE GENOMIC DNA]</scope>
    <source>
        <strain evidence="8 9">CCTCC AB2015357</strain>
    </source>
</reference>
<keyword evidence="3 6" id="KW-0479">Metal-binding</keyword>
<evidence type="ECO:0000256" key="4">
    <source>
        <dbReference type="ARBA" id="ARBA00022729"/>
    </source>
</evidence>
<dbReference type="GO" id="GO:0030973">
    <property type="term" value="F:molybdate ion binding"/>
    <property type="evidence" value="ECO:0007669"/>
    <property type="project" value="InterPro"/>
</dbReference>
<dbReference type="InterPro" id="IPR050682">
    <property type="entry name" value="ModA/WtpA"/>
</dbReference>
<proteinExistence type="inferred from homology"/>
<dbReference type="Gene3D" id="3.40.190.10">
    <property type="entry name" value="Periplasmic binding protein-like II"/>
    <property type="match status" value="2"/>
</dbReference>
<evidence type="ECO:0000256" key="2">
    <source>
        <dbReference type="ARBA" id="ARBA00022505"/>
    </source>
</evidence>
<dbReference type="CDD" id="cd13539">
    <property type="entry name" value="PBP2_AvModA"/>
    <property type="match status" value="1"/>
</dbReference>
<evidence type="ECO:0000256" key="7">
    <source>
        <dbReference type="SAM" id="SignalP"/>
    </source>
</evidence>
<dbReference type="PIRSF" id="PIRSF004846">
    <property type="entry name" value="ModA"/>
    <property type="match status" value="1"/>
</dbReference>
<keyword evidence="4 7" id="KW-0732">Signal</keyword>
<dbReference type="InterPro" id="IPR044084">
    <property type="entry name" value="AvModA-like_subst-bd"/>
</dbReference>
<dbReference type="OrthoDB" id="9785015at2"/>
<dbReference type="GO" id="GO:0015689">
    <property type="term" value="P:molybdate ion transport"/>
    <property type="evidence" value="ECO:0007669"/>
    <property type="project" value="InterPro"/>
</dbReference>
<comment type="subunit">
    <text evidence="5">The complex is composed of two ATP-binding proteins (ModC), two transmembrane proteins (ModB) and a solute-binding protein (ModA).</text>
</comment>
<gene>
    <name evidence="8" type="primary">modA</name>
    <name evidence="8" type="ORF">EZ242_20245</name>
</gene>
<feature type="signal peptide" evidence="7">
    <location>
        <begin position="1"/>
        <end position="22"/>
    </location>
</feature>
<dbReference type="GO" id="GO:1901359">
    <property type="term" value="F:tungstate binding"/>
    <property type="evidence" value="ECO:0007669"/>
    <property type="project" value="UniProtKB-ARBA"/>
</dbReference>
<dbReference type="NCBIfam" id="TIGR01256">
    <property type="entry name" value="modA"/>
    <property type="match status" value="1"/>
</dbReference>
<dbReference type="Pfam" id="PF13531">
    <property type="entry name" value="SBP_bac_11"/>
    <property type="match status" value="1"/>
</dbReference>
<evidence type="ECO:0000256" key="5">
    <source>
        <dbReference type="ARBA" id="ARBA00062515"/>
    </source>
</evidence>
<dbReference type="AlphaFoldDB" id="A0A4Z0BE39"/>
<feature type="binding site" evidence="6">
    <location>
        <position position="167"/>
    </location>
    <ligand>
        <name>molybdate</name>
        <dbReference type="ChEBI" id="CHEBI:36264"/>
    </ligand>
</feature>
<evidence type="ECO:0000256" key="1">
    <source>
        <dbReference type="ARBA" id="ARBA00009175"/>
    </source>
</evidence>
<accession>A0A4Z0BE39</accession>
<dbReference type="InterPro" id="IPR005950">
    <property type="entry name" value="ModA"/>
</dbReference>
<dbReference type="PANTHER" id="PTHR30632:SF14">
    <property type="entry name" value="TUNGSTATE_MOLYBDATE_CHROMATE-BINDING PROTEIN MODA"/>
    <property type="match status" value="1"/>
</dbReference>
<evidence type="ECO:0000313" key="9">
    <source>
        <dbReference type="Proteomes" id="UP000297564"/>
    </source>
</evidence>
<feature type="chain" id="PRO_5021237671" evidence="7">
    <location>
        <begin position="23"/>
        <end position="250"/>
    </location>
</feature>
<protein>
    <submittedName>
        <fullName evidence="8">Molybdate ABC transporter substrate-binding protein</fullName>
    </submittedName>
</protein>
<evidence type="ECO:0000256" key="6">
    <source>
        <dbReference type="PIRSR" id="PIRSR004846-1"/>
    </source>
</evidence>
<sequence>MRRRLAFLAFAWVLLGTGAARGAEVSVAVAANFAGTMQKIAPAFEQATGHRAVVAIGSTGRFYAQIRNGAPFHVLLSADDETPARLEREGRAVPGTRFTYALGRLVLWSRQAGLVDGQGEVLRSGRIERLALADPRLAPYGAASVQVMERLGVLERLRPRLVQGESIGQAFQFVASGNVPVGFVALSQLRAGAAPAGGSHWVVPEALHEPLRQDAVVLEAGRDNPAAQALMRFLRSDEARAIIGAQGYAF</sequence>
<dbReference type="GO" id="GO:0046872">
    <property type="term" value="F:metal ion binding"/>
    <property type="evidence" value="ECO:0007669"/>
    <property type="project" value="UniProtKB-KW"/>
</dbReference>